<dbReference type="EMBL" id="CAWUPB010001197">
    <property type="protein sequence ID" value="CAK7355797.1"/>
    <property type="molecule type" value="Genomic_DNA"/>
</dbReference>
<comment type="caution">
    <text evidence="1">The sequence shown here is derived from an EMBL/GenBank/DDBJ whole genome shotgun (WGS) entry which is preliminary data.</text>
</comment>
<gene>
    <name evidence="1" type="ORF">DCAF_LOCUS26059</name>
</gene>
<proteinExistence type="predicted"/>
<reference evidence="1 2" key="1">
    <citation type="submission" date="2024-01" db="EMBL/GenBank/DDBJ databases">
        <authorList>
            <person name="Waweru B."/>
        </authorList>
    </citation>
    <scope>NUCLEOTIDE SEQUENCE [LARGE SCALE GENOMIC DNA]</scope>
</reference>
<evidence type="ECO:0000313" key="1">
    <source>
        <dbReference type="EMBL" id="CAK7355797.1"/>
    </source>
</evidence>
<keyword evidence="2" id="KW-1185">Reference proteome</keyword>
<accession>A0AAV1SS32</accession>
<dbReference type="Proteomes" id="UP001314170">
    <property type="component" value="Unassembled WGS sequence"/>
</dbReference>
<protein>
    <submittedName>
        <fullName evidence="1">Uncharacterized protein</fullName>
    </submittedName>
</protein>
<name>A0AAV1SS32_9ROSI</name>
<evidence type="ECO:0000313" key="2">
    <source>
        <dbReference type="Proteomes" id="UP001314170"/>
    </source>
</evidence>
<dbReference type="AlphaFoldDB" id="A0AAV1SS32"/>
<sequence>MVRVSGGEFYKDILERIGLVTQRVLSIIDVNGGDESRKSVMSLGRKIGKNGCASADLTRCKRPKIYAIRDFPIGCGPPKRFCTDTCRSINLLEVPVKGHDSNPEGRLVDSCDEKVEVESVRKVRLGETKVLDDAGLVNQSKTSDDESTDFQKKAMVRKAKCYPCRRRISAVRCFPLGCGIEAARINTEVVPESAAMKTNGLSHKIPGLEMALFKMKGEATERHEHQKNAASVCDRNMFQSEIECWRINREKQSENGMDECSDGKLSGQHHRVNQLLERVPSGLERPARVIVHALMAPSKCTWTRRTTAFTANTKGRRYAPLNVEPLKSDSLISAAVKLALLHRPFGLAN</sequence>
<organism evidence="1 2">
    <name type="scientific">Dovyalis caffra</name>
    <dbReference type="NCBI Taxonomy" id="77055"/>
    <lineage>
        <taxon>Eukaryota</taxon>
        <taxon>Viridiplantae</taxon>
        <taxon>Streptophyta</taxon>
        <taxon>Embryophyta</taxon>
        <taxon>Tracheophyta</taxon>
        <taxon>Spermatophyta</taxon>
        <taxon>Magnoliopsida</taxon>
        <taxon>eudicotyledons</taxon>
        <taxon>Gunneridae</taxon>
        <taxon>Pentapetalae</taxon>
        <taxon>rosids</taxon>
        <taxon>fabids</taxon>
        <taxon>Malpighiales</taxon>
        <taxon>Salicaceae</taxon>
        <taxon>Flacourtieae</taxon>
        <taxon>Dovyalis</taxon>
    </lineage>
</organism>